<dbReference type="Pfam" id="PF11630">
    <property type="entry name" value="Anti-LPS-SCYG"/>
    <property type="match status" value="1"/>
</dbReference>
<accession>A0AAW0VU42</accession>
<evidence type="ECO:0000313" key="5">
    <source>
        <dbReference type="Proteomes" id="UP001445076"/>
    </source>
</evidence>
<keyword evidence="3" id="KW-0732">Signal</keyword>
<feature type="signal peptide" evidence="3">
    <location>
        <begin position="1"/>
        <end position="24"/>
    </location>
</feature>
<organism evidence="4 5">
    <name type="scientific">Cherax quadricarinatus</name>
    <name type="common">Australian red claw crayfish</name>
    <dbReference type="NCBI Taxonomy" id="27406"/>
    <lineage>
        <taxon>Eukaryota</taxon>
        <taxon>Metazoa</taxon>
        <taxon>Ecdysozoa</taxon>
        <taxon>Arthropoda</taxon>
        <taxon>Crustacea</taxon>
        <taxon>Multicrustacea</taxon>
        <taxon>Malacostraca</taxon>
        <taxon>Eumalacostraca</taxon>
        <taxon>Eucarida</taxon>
        <taxon>Decapoda</taxon>
        <taxon>Pleocyemata</taxon>
        <taxon>Astacidea</taxon>
        <taxon>Parastacoidea</taxon>
        <taxon>Parastacidae</taxon>
        <taxon>Cherax</taxon>
    </lineage>
</organism>
<dbReference type="Proteomes" id="UP001445076">
    <property type="component" value="Unassembled WGS sequence"/>
</dbReference>
<feature type="chain" id="PRO_5043822161" evidence="3">
    <location>
        <begin position="25"/>
        <end position="122"/>
    </location>
</feature>
<name>A0AAW0VU42_CHEQU</name>
<sequence length="122" mass="14232">MRLWVLMSCLGVLLLMCQPDPSHAQDWKDLINPVVNKLKGLLKGGIVKFLDFRCRYSVILHKDKSQTYFTAKMWCPRMSRAKGKGKSGTRVKAIMKAMWNFVTFAFQKKLITVRQILVWLRK</sequence>
<dbReference type="GO" id="GO:0042742">
    <property type="term" value="P:defense response to bacterium"/>
    <property type="evidence" value="ECO:0007669"/>
    <property type="project" value="UniProtKB-KW"/>
</dbReference>
<evidence type="ECO:0000256" key="2">
    <source>
        <dbReference type="ARBA" id="ARBA00023022"/>
    </source>
</evidence>
<evidence type="ECO:0000256" key="3">
    <source>
        <dbReference type="SAM" id="SignalP"/>
    </source>
</evidence>
<dbReference type="Gene3D" id="3.30.160.320">
    <property type="match status" value="1"/>
</dbReference>
<comment type="caution">
    <text evidence="4">The sequence shown here is derived from an EMBL/GenBank/DDBJ whole genome shotgun (WGS) entry which is preliminary data.</text>
</comment>
<dbReference type="InterPro" id="IPR038539">
    <property type="entry name" value="Anti-LPS_factor/Scygonadin_sf"/>
</dbReference>
<protein>
    <submittedName>
        <fullName evidence="4">Uncharacterized protein</fullName>
    </submittedName>
</protein>
<gene>
    <name evidence="4" type="ORF">OTU49_013396</name>
</gene>
<keyword evidence="1" id="KW-0929">Antimicrobial</keyword>
<proteinExistence type="predicted"/>
<keyword evidence="5" id="KW-1185">Reference proteome</keyword>
<evidence type="ECO:0000313" key="4">
    <source>
        <dbReference type="EMBL" id="KAK8720340.1"/>
    </source>
</evidence>
<evidence type="ECO:0000256" key="1">
    <source>
        <dbReference type="ARBA" id="ARBA00022529"/>
    </source>
</evidence>
<dbReference type="EMBL" id="JARKIK010000540">
    <property type="protein sequence ID" value="KAK8720340.1"/>
    <property type="molecule type" value="Genomic_DNA"/>
</dbReference>
<dbReference type="InterPro" id="IPR024509">
    <property type="entry name" value="Anti-LPS_factor/Scygonadin"/>
</dbReference>
<keyword evidence="2" id="KW-0044">Antibiotic</keyword>
<reference evidence="4 5" key="1">
    <citation type="journal article" date="2024" name="BMC Genomics">
        <title>Genome assembly of redclaw crayfish (Cherax quadricarinatus) provides insights into its immune adaptation and hypoxia tolerance.</title>
        <authorList>
            <person name="Liu Z."/>
            <person name="Zheng J."/>
            <person name="Li H."/>
            <person name="Fang K."/>
            <person name="Wang S."/>
            <person name="He J."/>
            <person name="Zhou D."/>
            <person name="Weng S."/>
            <person name="Chi M."/>
            <person name="Gu Z."/>
            <person name="He J."/>
            <person name="Li F."/>
            <person name="Wang M."/>
        </authorList>
    </citation>
    <scope>NUCLEOTIDE SEQUENCE [LARGE SCALE GENOMIC DNA]</scope>
    <source>
        <strain evidence="4">ZL_2023a</strain>
    </source>
</reference>
<dbReference type="AlphaFoldDB" id="A0AAW0VU42"/>